<dbReference type="Pfam" id="PF14690">
    <property type="entry name" value="Zn_ribbon_ISL3"/>
    <property type="match status" value="1"/>
</dbReference>
<dbReference type="PANTHER" id="PTHR33498">
    <property type="entry name" value="TRANSPOSASE FOR INSERTION SEQUENCE ELEMENT IS1557"/>
    <property type="match status" value="1"/>
</dbReference>
<gene>
    <name evidence="4" type="ORF">ROA7023_04739</name>
</gene>
<feature type="domain" description="Transposase IS204/IS1001/IS1096/IS1165 zinc-finger" evidence="3">
    <location>
        <begin position="44"/>
        <end position="88"/>
    </location>
</feature>
<dbReference type="Pfam" id="PF01610">
    <property type="entry name" value="DDE_Tnp_ISL3"/>
    <property type="match status" value="1"/>
</dbReference>
<dbReference type="EMBL" id="FWFZ01000119">
    <property type="protein sequence ID" value="SLN78085.1"/>
    <property type="molecule type" value="Genomic_DNA"/>
</dbReference>
<dbReference type="Pfam" id="PF13542">
    <property type="entry name" value="HTH_Tnp_ISL3"/>
    <property type="match status" value="1"/>
</dbReference>
<evidence type="ECO:0000313" key="5">
    <source>
        <dbReference type="Proteomes" id="UP000193900"/>
    </source>
</evidence>
<feature type="domain" description="Transposase IS204/IS1001/IS1096/IS1165 helix-turn-helix" evidence="2">
    <location>
        <begin position="95"/>
        <end position="144"/>
    </location>
</feature>
<dbReference type="OrthoDB" id="46712at2"/>
<dbReference type="InterPro" id="IPR047951">
    <property type="entry name" value="Transpos_ISL3"/>
</dbReference>
<evidence type="ECO:0000313" key="4">
    <source>
        <dbReference type="EMBL" id="SLN78085.1"/>
    </source>
</evidence>
<keyword evidence="5" id="KW-1185">Reference proteome</keyword>
<sequence length="418" mass="46692">MGPEKSLFTMALGLEAPWYVDDVAFDASTKQIDFEVIFKPGSRFECPSCGAADRPVHDTRRRSWEHLRFFEHKAFIHAAVPRVACRQCGKTRQVTVPWARSGSGFTQLFDAFVIALVREMPVKAVADLLDVGDDRIWRLLDHYVPAARALEDVGDVSAIGIDETAARRGHDYITLFHDLRAGRLLFACEGRDAGTVETFAEDLRARGGDPDAISAACIDMSRAYIAGVGRHLPRAAITFDRFHVIGLAGAALEEVRRAEVRSEPALKHSRWMWLKDKHSWSKRQIAQHHDLSRMHLKTGRAFRLKEALRDIFAAADTRADAEAQLTAWIRWARRSRLAPFKKLALALKAHWEGILNGFDSELTNGSVEAINGLIQAAKARARGYRKPRNLINMSYLIAGKLSHLPASHSRTTSGAVLE</sequence>
<evidence type="ECO:0000259" key="2">
    <source>
        <dbReference type="Pfam" id="PF13542"/>
    </source>
</evidence>
<accession>A0A1Y5U0Z3</accession>
<dbReference type="InterPro" id="IPR032877">
    <property type="entry name" value="Transposase_HTH"/>
</dbReference>
<organism evidence="4 5">
    <name type="scientific">Roseisalinus antarcticus</name>
    <dbReference type="NCBI Taxonomy" id="254357"/>
    <lineage>
        <taxon>Bacteria</taxon>
        <taxon>Pseudomonadati</taxon>
        <taxon>Pseudomonadota</taxon>
        <taxon>Alphaproteobacteria</taxon>
        <taxon>Rhodobacterales</taxon>
        <taxon>Roseobacteraceae</taxon>
        <taxon>Roseisalinus</taxon>
    </lineage>
</organism>
<dbReference type="InterPro" id="IPR002560">
    <property type="entry name" value="Transposase_DDE"/>
</dbReference>
<evidence type="ECO:0000259" key="3">
    <source>
        <dbReference type="Pfam" id="PF14690"/>
    </source>
</evidence>
<dbReference type="PANTHER" id="PTHR33498:SF1">
    <property type="entry name" value="TRANSPOSASE FOR INSERTION SEQUENCE ELEMENT IS1557"/>
    <property type="match status" value="1"/>
</dbReference>
<dbReference type="AlphaFoldDB" id="A0A1Y5U0Z3"/>
<dbReference type="NCBIfam" id="NF033550">
    <property type="entry name" value="transpos_ISL3"/>
    <property type="match status" value="1"/>
</dbReference>
<proteinExistence type="predicted"/>
<dbReference type="RefSeq" id="WP_085881348.1">
    <property type="nucleotide sequence ID" value="NZ_FWFZ01000119.1"/>
</dbReference>
<dbReference type="InterPro" id="IPR029261">
    <property type="entry name" value="Transposase_Znf"/>
</dbReference>
<name>A0A1Y5U0Z3_9RHOB</name>
<dbReference type="Proteomes" id="UP000193900">
    <property type="component" value="Unassembled WGS sequence"/>
</dbReference>
<reference evidence="4 5" key="1">
    <citation type="submission" date="2017-03" db="EMBL/GenBank/DDBJ databases">
        <authorList>
            <person name="Afonso C.L."/>
            <person name="Miller P.J."/>
            <person name="Scott M.A."/>
            <person name="Spackman E."/>
            <person name="Goraichik I."/>
            <person name="Dimitrov K.M."/>
            <person name="Suarez D.L."/>
            <person name="Swayne D.E."/>
        </authorList>
    </citation>
    <scope>NUCLEOTIDE SEQUENCE [LARGE SCALE GENOMIC DNA]</scope>
    <source>
        <strain evidence="4 5">CECT 7023</strain>
    </source>
</reference>
<evidence type="ECO:0000259" key="1">
    <source>
        <dbReference type="Pfam" id="PF01610"/>
    </source>
</evidence>
<protein>
    <submittedName>
        <fullName evidence="4">Transposase</fullName>
    </submittedName>
</protein>
<feature type="domain" description="Transposase IS204/IS1001/IS1096/IS1165 DDE" evidence="1">
    <location>
        <begin position="159"/>
        <end position="392"/>
    </location>
</feature>